<dbReference type="InterPro" id="IPR029021">
    <property type="entry name" value="Prot-tyrosine_phosphatase-like"/>
</dbReference>
<sequence>MYFQFVLLGAVPFPADVERLKNLGFGGVVTLNEPYETLVPTSLYQAHGINHLVVPTRDYLFAPSLGDICQAVDFIHDELRYMDSSKFVKYPCRTLDPWTWVQHKQMTPDAAYSYVKSIRPRVLLASAQRQAVQDFYHLKLKTKYNSSYITTQIPNCPRFLTARDLVAFDDGSVVLVTEADLEGYDPNHESGAVGSKLWTDLRLVYKIQVGGQAALARLSCLWFRCHSKQISSENLPSEKSGCPIAADQLGVLRVDIHVY</sequence>
<dbReference type="EMBL" id="BJWL01000397">
    <property type="protein sequence ID" value="GFS42283.1"/>
    <property type="molecule type" value="Genomic_DNA"/>
</dbReference>
<protein>
    <submittedName>
        <fullName evidence="1">Phosphotyrosine protein phosphatases superfamily protein</fullName>
    </submittedName>
</protein>
<gene>
    <name evidence="1" type="ORF">Acr_00g0079020</name>
</gene>
<keyword evidence="2" id="KW-1185">Reference proteome</keyword>
<proteinExistence type="predicted"/>
<dbReference type="OrthoDB" id="273181at2759"/>
<evidence type="ECO:0000313" key="2">
    <source>
        <dbReference type="Proteomes" id="UP000585474"/>
    </source>
</evidence>
<organism evidence="1 2">
    <name type="scientific">Actinidia rufa</name>
    <dbReference type="NCBI Taxonomy" id="165716"/>
    <lineage>
        <taxon>Eukaryota</taxon>
        <taxon>Viridiplantae</taxon>
        <taxon>Streptophyta</taxon>
        <taxon>Embryophyta</taxon>
        <taxon>Tracheophyta</taxon>
        <taxon>Spermatophyta</taxon>
        <taxon>Magnoliopsida</taxon>
        <taxon>eudicotyledons</taxon>
        <taxon>Gunneridae</taxon>
        <taxon>Pentapetalae</taxon>
        <taxon>asterids</taxon>
        <taxon>Ericales</taxon>
        <taxon>Actinidiaceae</taxon>
        <taxon>Actinidia</taxon>
    </lineage>
</organism>
<dbReference type="Proteomes" id="UP000585474">
    <property type="component" value="Unassembled WGS sequence"/>
</dbReference>
<dbReference type="FunFam" id="3.90.190.10:FF:000157">
    <property type="entry name" value="Protein-tyrosine phosphatase"/>
    <property type="match status" value="1"/>
</dbReference>
<evidence type="ECO:0000313" key="1">
    <source>
        <dbReference type="EMBL" id="GFS42283.1"/>
    </source>
</evidence>
<name>A0A7J0DV06_9ERIC</name>
<reference evidence="2" key="1">
    <citation type="submission" date="2019-07" db="EMBL/GenBank/DDBJ databases">
        <title>De Novo Assembly of kiwifruit Actinidia rufa.</title>
        <authorList>
            <person name="Sugita-Konishi S."/>
            <person name="Sato K."/>
            <person name="Mori E."/>
            <person name="Abe Y."/>
            <person name="Kisaki G."/>
            <person name="Hamano K."/>
            <person name="Suezawa K."/>
            <person name="Otani M."/>
            <person name="Fukuda T."/>
            <person name="Manabe T."/>
            <person name="Gomi K."/>
            <person name="Tabuchi M."/>
            <person name="Akimitsu K."/>
            <person name="Kataoka I."/>
        </authorList>
    </citation>
    <scope>NUCLEOTIDE SEQUENCE [LARGE SCALE GENOMIC DNA]</scope>
    <source>
        <strain evidence="2">cv. Fuchu</strain>
    </source>
</reference>
<dbReference type="PANTHER" id="PTHR46274">
    <property type="entry name" value="PHOSPHATIDYLINOSITOL PHOSPHATASE"/>
    <property type="match status" value="1"/>
</dbReference>
<dbReference type="PANTHER" id="PTHR46274:SF9">
    <property type="entry name" value="PHOSPHATIDYLGLYCEROPHOSPHATE PHOSPHATASE PTPMT1"/>
    <property type="match status" value="1"/>
</dbReference>
<dbReference type="AlphaFoldDB" id="A0A7J0DV06"/>
<comment type="caution">
    <text evidence="1">The sequence shown here is derived from an EMBL/GenBank/DDBJ whole genome shotgun (WGS) entry which is preliminary data.</text>
</comment>
<accession>A0A7J0DV06</accession>
<dbReference type="SUPFAM" id="SSF52799">
    <property type="entry name" value="(Phosphotyrosine protein) phosphatases II"/>
    <property type="match status" value="1"/>
</dbReference>
<dbReference type="Gene3D" id="3.90.190.10">
    <property type="entry name" value="Protein tyrosine phosphatase superfamily"/>
    <property type="match status" value="1"/>
</dbReference>